<evidence type="ECO:0000256" key="2">
    <source>
        <dbReference type="ARBA" id="ARBA00022759"/>
    </source>
</evidence>
<organism evidence="7 8">
    <name type="scientific">Pseudomonas putida</name>
    <name type="common">Arthrobacter siderocapsulatus</name>
    <dbReference type="NCBI Taxonomy" id="303"/>
    <lineage>
        <taxon>Bacteria</taxon>
        <taxon>Pseudomonadati</taxon>
        <taxon>Pseudomonadota</taxon>
        <taxon>Gammaproteobacteria</taxon>
        <taxon>Pseudomonadales</taxon>
        <taxon>Pseudomonadaceae</taxon>
        <taxon>Pseudomonas</taxon>
    </lineage>
</organism>
<evidence type="ECO:0000313" key="8">
    <source>
        <dbReference type="Proteomes" id="UP000269115"/>
    </source>
</evidence>
<gene>
    <name evidence="7" type="ORF">EDF85_0665</name>
</gene>
<comment type="caution">
    <text evidence="7">The sequence shown here is derived from an EMBL/GenBank/DDBJ whole genome shotgun (WGS) entry which is preliminary data.</text>
</comment>
<name>A0A9X8EJ54_PSEPU</name>
<dbReference type="Proteomes" id="UP000269115">
    <property type="component" value="Unassembled WGS sequence"/>
</dbReference>
<dbReference type="NCBIfam" id="TIGR00632">
    <property type="entry name" value="vsr"/>
    <property type="match status" value="1"/>
</dbReference>
<keyword evidence="4 6" id="KW-0378">Hydrolase</keyword>
<accession>A0A9X8EJ54</accession>
<dbReference type="EMBL" id="RJUR01000011">
    <property type="protein sequence ID" value="ROQ52918.1"/>
    <property type="molecule type" value="Genomic_DNA"/>
</dbReference>
<keyword evidence="3 6" id="KW-0227">DNA damage</keyword>
<comment type="function">
    <text evidence="6">May nick specific sequences that contain T:G mispairs resulting from m5C-deamination.</text>
</comment>
<sequence length="152" mass="18399">MDVVSKEVRSRMMAGIRGSDTLPEMKVRRLLHRHGFRYRLHSRELPGRPDVVLPRYRVCIFIHGCFWHRHPGCRYTTTPSTREDFWRLKFEQNVKRDLRNRNELLQLGWRVIELWECGTRRPETDMHWLLETIPDCNQKFVAWPEFSHTTPS</sequence>
<keyword evidence="2 6" id="KW-0255">Endonuclease</keyword>
<comment type="similarity">
    <text evidence="6">Belongs to the vsr family.</text>
</comment>
<dbReference type="GO" id="GO:0006298">
    <property type="term" value="P:mismatch repair"/>
    <property type="evidence" value="ECO:0007669"/>
    <property type="project" value="UniProtKB-UniRule"/>
</dbReference>
<evidence type="ECO:0000256" key="5">
    <source>
        <dbReference type="ARBA" id="ARBA00023204"/>
    </source>
</evidence>
<dbReference type="InterPro" id="IPR004603">
    <property type="entry name" value="DNA_mismatch_endonuc_vsr"/>
</dbReference>
<dbReference type="GO" id="GO:0004519">
    <property type="term" value="F:endonuclease activity"/>
    <property type="evidence" value="ECO:0007669"/>
    <property type="project" value="UniProtKB-KW"/>
</dbReference>
<proteinExistence type="inferred from homology"/>
<evidence type="ECO:0000313" key="7">
    <source>
        <dbReference type="EMBL" id="ROQ52918.1"/>
    </source>
</evidence>
<evidence type="ECO:0000256" key="3">
    <source>
        <dbReference type="ARBA" id="ARBA00022763"/>
    </source>
</evidence>
<dbReference type="GO" id="GO:0016787">
    <property type="term" value="F:hydrolase activity"/>
    <property type="evidence" value="ECO:0007669"/>
    <property type="project" value="UniProtKB-KW"/>
</dbReference>
<dbReference type="CDD" id="cd00221">
    <property type="entry name" value="Vsr"/>
    <property type="match status" value="1"/>
</dbReference>
<evidence type="ECO:0000256" key="4">
    <source>
        <dbReference type="ARBA" id="ARBA00022801"/>
    </source>
</evidence>
<reference evidence="7 8" key="1">
    <citation type="submission" date="2018-11" db="EMBL/GenBank/DDBJ databases">
        <title>Genomic analyses of the natural microbiome of Caenorhabditis elegans.</title>
        <authorList>
            <person name="Samuel B."/>
        </authorList>
    </citation>
    <scope>NUCLEOTIDE SEQUENCE [LARGE SCALE GENOMIC DNA]</scope>
    <source>
        <strain evidence="7 8">BIGb0473</strain>
    </source>
</reference>
<keyword evidence="1 6" id="KW-0540">Nuclease</keyword>
<dbReference type="AlphaFoldDB" id="A0A9X8EJ54"/>
<dbReference type="PIRSF" id="PIRSF018267">
    <property type="entry name" value="VSR_endonuc"/>
    <property type="match status" value="1"/>
</dbReference>
<keyword evidence="5 6" id="KW-0234">DNA repair</keyword>
<dbReference type="Pfam" id="PF03852">
    <property type="entry name" value="Vsr"/>
    <property type="match status" value="1"/>
</dbReference>
<dbReference type="EC" id="3.1.-.-" evidence="6"/>
<evidence type="ECO:0000256" key="6">
    <source>
        <dbReference type="PIRNR" id="PIRNR018267"/>
    </source>
</evidence>
<dbReference type="SUPFAM" id="SSF52980">
    <property type="entry name" value="Restriction endonuclease-like"/>
    <property type="match status" value="1"/>
</dbReference>
<evidence type="ECO:0000256" key="1">
    <source>
        <dbReference type="ARBA" id="ARBA00022722"/>
    </source>
</evidence>
<dbReference type="Gene3D" id="3.40.960.10">
    <property type="entry name" value="VSR Endonuclease"/>
    <property type="match status" value="1"/>
</dbReference>
<protein>
    <recommendedName>
        <fullName evidence="6">Very short patch repair endonuclease</fullName>
        <ecNumber evidence="6">3.1.-.-</ecNumber>
    </recommendedName>
</protein>
<dbReference type="InterPro" id="IPR011335">
    <property type="entry name" value="Restrct_endonuc-II-like"/>
</dbReference>